<accession>A0ABQ6M195</accession>
<dbReference type="Proteomes" id="UP001224392">
    <property type="component" value="Unassembled WGS sequence"/>
</dbReference>
<evidence type="ECO:0000313" key="6">
    <source>
        <dbReference type="Proteomes" id="UP001224392"/>
    </source>
</evidence>
<dbReference type="SUPFAM" id="SSF56935">
    <property type="entry name" value="Porins"/>
    <property type="match status" value="1"/>
</dbReference>
<organism evidence="5 6">
    <name type="scientific">Biformimicrobium ophioploci</name>
    <dbReference type="NCBI Taxonomy" id="3036711"/>
    <lineage>
        <taxon>Bacteria</taxon>
        <taxon>Pseudomonadati</taxon>
        <taxon>Pseudomonadota</taxon>
        <taxon>Gammaproteobacteria</taxon>
        <taxon>Cellvibrionales</taxon>
        <taxon>Microbulbiferaceae</taxon>
        <taxon>Biformimicrobium</taxon>
    </lineage>
</organism>
<evidence type="ECO:0000259" key="4">
    <source>
        <dbReference type="Pfam" id="PF13609"/>
    </source>
</evidence>
<keyword evidence="6" id="KW-1185">Reference proteome</keyword>
<evidence type="ECO:0000256" key="3">
    <source>
        <dbReference type="ARBA" id="ARBA00023136"/>
    </source>
</evidence>
<feature type="domain" description="Porin" evidence="4">
    <location>
        <begin position="22"/>
        <end position="374"/>
    </location>
</feature>
<dbReference type="InterPro" id="IPR023614">
    <property type="entry name" value="Porin_dom_sf"/>
</dbReference>
<dbReference type="InterPro" id="IPR033900">
    <property type="entry name" value="Gram_neg_porin_domain"/>
</dbReference>
<reference evidence="5 6" key="1">
    <citation type="submission" date="2023-04" db="EMBL/GenBank/DDBJ databases">
        <title>Marinobulbifer ophiurae gen. nov., sp. Nov., isolate from tissue of brittle star Ophioplocus japonicus.</title>
        <authorList>
            <person name="Kawano K."/>
            <person name="Sawayama S."/>
            <person name="Nakagawa S."/>
        </authorList>
    </citation>
    <scope>NUCLEOTIDE SEQUENCE [LARGE SCALE GENOMIC DNA]</scope>
    <source>
        <strain evidence="5 6">NKW57</strain>
    </source>
</reference>
<comment type="caution">
    <text evidence="5">The sequence shown here is derived from an EMBL/GenBank/DDBJ whole genome shotgun (WGS) entry which is preliminary data.</text>
</comment>
<evidence type="ECO:0000256" key="2">
    <source>
        <dbReference type="ARBA" id="ARBA00022729"/>
    </source>
</evidence>
<comment type="subcellular location">
    <subcellularLocation>
        <location evidence="1">Cell outer membrane</location>
        <topology evidence="1">Multi-pass membrane protein</topology>
    </subcellularLocation>
</comment>
<protein>
    <submittedName>
        <fullName evidence="5">Porin</fullName>
    </submittedName>
</protein>
<dbReference type="PANTHER" id="PTHR34501">
    <property type="entry name" value="PROTEIN YDDL-RELATED"/>
    <property type="match status" value="1"/>
</dbReference>
<evidence type="ECO:0000313" key="5">
    <source>
        <dbReference type="EMBL" id="GMG88125.1"/>
    </source>
</evidence>
<keyword evidence="2" id="KW-0732">Signal</keyword>
<keyword evidence="3" id="KW-0472">Membrane</keyword>
<proteinExistence type="predicted"/>
<gene>
    <name evidence="5" type="ORF">MNKW57_24460</name>
</gene>
<evidence type="ECO:0000256" key="1">
    <source>
        <dbReference type="ARBA" id="ARBA00004571"/>
    </source>
</evidence>
<dbReference type="Pfam" id="PF13609">
    <property type="entry name" value="Porin_4"/>
    <property type="match status" value="1"/>
</dbReference>
<dbReference type="EMBL" id="BSYJ01000005">
    <property type="protein sequence ID" value="GMG88125.1"/>
    <property type="molecule type" value="Genomic_DNA"/>
</dbReference>
<dbReference type="Gene3D" id="2.40.160.10">
    <property type="entry name" value="Porin"/>
    <property type="match status" value="1"/>
</dbReference>
<name>A0ABQ6M195_9GAMM</name>
<dbReference type="PANTHER" id="PTHR34501:SF2">
    <property type="entry name" value="OUTER MEMBRANE PORIN F-RELATED"/>
    <property type="match status" value="1"/>
</dbReference>
<sequence length="392" mass="43496">MTFDVTGWFSGQSSWAEGDQFLADGPSRIGWRLSVDTWNDWHAGAYIEWGTRLLSANRTVALQGAAQASVDAGNDPIFLRQGNFFAQHDKWGDFRIGKQWGVYYDVAGITDWFRASGGLAAGVYNFGADGGASGTGRADSAITWRQSFDVLPDGQLHLGLMYASHTAEIDFDIEILDIEIEGLEESLRQTRLICGEGECEFASVKAISIGYSLDCWDGLYFGVAYNEAEIDLTSDRGRFIDFTDPDNIIEIPVAFSFDRDDTSLIFGAMYNSEPFQKGFFGAIVFGESKNHELTGRVVDDASNIFDATFSESMFSYGWDDCWSAYLGHNLLQSDDSELEDVSNGYELEIYIAGVNYNWNKRAALFLEYVLDDSNTLANTPGDIISLGMRIDI</sequence>
<dbReference type="InterPro" id="IPR050298">
    <property type="entry name" value="Gram-neg_bact_OMP"/>
</dbReference>